<evidence type="ECO:0000313" key="4">
    <source>
        <dbReference type="Proteomes" id="UP000245166"/>
    </source>
</evidence>
<name>A0A2U1ZYE5_9MICO</name>
<feature type="compositionally biased region" description="Low complexity" evidence="1">
    <location>
        <begin position="141"/>
        <end position="152"/>
    </location>
</feature>
<dbReference type="Proteomes" id="UP000245166">
    <property type="component" value="Unassembled WGS sequence"/>
</dbReference>
<feature type="compositionally biased region" description="Low complexity" evidence="1">
    <location>
        <begin position="160"/>
        <end position="179"/>
    </location>
</feature>
<dbReference type="AlphaFoldDB" id="A0A2U1ZYE5"/>
<accession>A0A2U1ZYE5</accession>
<comment type="caution">
    <text evidence="3">The sequence shown here is derived from an EMBL/GenBank/DDBJ whole genome shotgun (WGS) entry which is preliminary data.</text>
</comment>
<organism evidence="3 4">
    <name type="scientific">Serinibacter arcticus</name>
    <dbReference type="NCBI Taxonomy" id="1655435"/>
    <lineage>
        <taxon>Bacteria</taxon>
        <taxon>Bacillati</taxon>
        <taxon>Actinomycetota</taxon>
        <taxon>Actinomycetes</taxon>
        <taxon>Micrococcales</taxon>
        <taxon>Beutenbergiaceae</taxon>
        <taxon>Serinibacter</taxon>
    </lineage>
</organism>
<sequence length="197" mass="19908">MSQPSPYGGPAVPAAFLEQQAADLRRSARGQTVAAVVSWGFVALIGLGQVARVSSGSLLGGGAGGRSGSYLFGTAVGALAFLAVPLILAIRSTVGAHRKRSQARALEMQARQSAFGGVAGYGDQGFGASGYEVPSYGAPGYQGYQGYPSQPSDGRPSDAPSSGTQPYGSPPSGSQPYGTAPSSTDGWDQDRPVPPAR</sequence>
<keyword evidence="2" id="KW-0472">Membrane</keyword>
<proteinExistence type="predicted"/>
<dbReference type="EMBL" id="PYHR01000002">
    <property type="protein sequence ID" value="PWD52018.1"/>
    <property type="molecule type" value="Genomic_DNA"/>
</dbReference>
<gene>
    <name evidence="3" type="ORF">C8046_16585</name>
</gene>
<reference evidence="3 4" key="1">
    <citation type="submission" date="2018-03" db="EMBL/GenBank/DDBJ databases">
        <title>Genome assembly of novel Miniimonas species PCH200.</title>
        <authorList>
            <person name="Thakur V."/>
            <person name="Kumar V."/>
            <person name="Singh D."/>
        </authorList>
    </citation>
    <scope>NUCLEOTIDE SEQUENCE [LARGE SCALE GENOMIC DNA]</scope>
    <source>
        <strain evidence="3 4">PCH200</strain>
    </source>
</reference>
<keyword evidence="2" id="KW-1133">Transmembrane helix</keyword>
<dbReference type="RefSeq" id="WP_109230401.1">
    <property type="nucleotide sequence ID" value="NZ_PYHR01000002.1"/>
</dbReference>
<feature type="transmembrane region" description="Helical" evidence="2">
    <location>
        <begin position="70"/>
        <end position="90"/>
    </location>
</feature>
<keyword evidence="4" id="KW-1185">Reference proteome</keyword>
<evidence type="ECO:0000313" key="3">
    <source>
        <dbReference type="EMBL" id="PWD52018.1"/>
    </source>
</evidence>
<feature type="region of interest" description="Disordered" evidence="1">
    <location>
        <begin position="141"/>
        <end position="197"/>
    </location>
</feature>
<feature type="transmembrane region" description="Helical" evidence="2">
    <location>
        <begin position="32"/>
        <end position="50"/>
    </location>
</feature>
<evidence type="ECO:0000256" key="2">
    <source>
        <dbReference type="SAM" id="Phobius"/>
    </source>
</evidence>
<protein>
    <submittedName>
        <fullName evidence="3">Uncharacterized protein</fullName>
    </submittedName>
</protein>
<evidence type="ECO:0000256" key="1">
    <source>
        <dbReference type="SAM" id="MobiDB-lite"/>
    </source>
</evidence>
<keyword evidence="2" id="KW-0812">Transmembrane</keyword>